<organism evidence="3 4">
    <name type="scientific">Cylicocyclus nassatus</name>
    <name type="common">Nematode worm</name>
    <dbReference type="NCBI Taxonomy" id="53992"/>
    <lineage>
        <taxon>Eukaryota</taxon>
        <taxon>Metazoa</taxon>
        <taxon>Ecdysozoa</taxon>
        <taxon>Nematoda</taxon>
        <taxon>Chromadorea</taxon>
        <taxon>Rhabditida</taxon>
        <taxon>Rhabditina</taxon>
        <taxon>Rhabditomorpha</taxon>
        <taxon>Strongyloidea</taxon>
        <taxon>Strongylidae</taxon>
        <taxon>Cylicocyclus</taxon>
    </lineage>
</organism>
<name>A0AA36GR08_CYLNA</name>
<reference evidence="3" key="1">
    <citation type="submission" date="2023-07" db="EMBL/GenBank/DDBJ databases">
        <authorList>
            <consortium name="CYATHOMIX"/>
        </authorList>
    </citation>
    <scope>NUCLEOTIDE SEQUENCE</scope>
    <source>
        <strain evidence="3">N/A</strain>
    </source>
</reference>
<evidence type="ECO:0000256" key="1">
    <source>
        <dbReference type="SAM" id="MobiDB-lite"/>
    </source>
</evidence>
<protein>
    <submittedName>
        <fullName evidence="3">Uncharacterized protein</fullName>
    </submittedName>
</protein>
<feature type="region of interest" description="Disordered" evidence="1">
    <location>
        <begin position="35"/>
        <end position="63"/>
    </location>
</feature>
<comment type="caution">
    <text evidence="3">The sequence shown here is derived from an EMBL/GenBank/DDBJ whole genome shotgun (WGS) entry which is preliminary data.</text>
</comment>
<feature type="chain" id="PRO_5041401750" evidence="2">
    <location>
        <begin position="22"/>
        <end position="84"/>
    </location>
</feature>
<keyword evidence="4" id="KW-1185">Reference proteome</keyword>
<gene>
    <name evidence="3" type="ORF">CYNAS_LOCUS8574</name>
</gene>
<sequence length="84" mass="9211">MIGRRILFVLLLFLVFVPMQASDDDGLVEVDLGHNDNDRTKIGGEGTETDGQAQGVEKESKSKKFSRQQDTILVVAIASAMLFV</sequence>
<accession>A0AA36GR08</accession>
<keyword evidence="2" id="KW-0732">Signal</keyword>
<evidence type="ECO:0000313" key="4">
    <source>
        <dbReference type="Proteomes" id="UP001176961"/>
    </source>
</evidence>
<proteinExistence type="predicted"/>
<evidence type="ECO:0000313" key="3">
    <source>
        <dbReference type="EMBL" id="CAJ0596591.1"/>
    </source>
</evidence>
<dbReference type="EMBL" id="CATQJL010000223">
    <property type="protein sequence ID" value="CAJ0596591.1"/>
    <property type="molecule type" value="Genomic_DNA"/>
</dbReference>
<feature type="signal peptide" evidence="2">
    <location>
        <begin position="1"/>
        <end position="21"/>
    </location>
</feature>
<evidence type="ECO:0000256" key="2">
    <source>
        <dbReference type="SAM" id="SignalP"/>
    </source>
</evidence>
<dbReference type="AlphaFoldDB" id="A0AA36GR08"/>
<dbReference type="Proteomes" id="UP001176961">
    <property type="component" value="Unassembled WGS sequence"/>
</dbReference>